<gene>
    <name evidence="6" type="ORF">KFL_002150150</name>
</gene>
<dbReference type="PROSITE" id="PS51025">
    <property type="entry name" value="PWI"/>
    <property type="match status" value="1"/>
</dbReference>
<dbReference type="PROSITE" id="PS50102">
    <property type="entry name" value="RRM"/>
    <property type="match status" value="1"/>
</dbReference>
<feature type="region of interest" description="Disordered" evidence="3">
    <location>
        <begin position="1"/>
        <end position="78"/>
    </location>
</feature>
<dbReference type="InterPro" id="IPR034268">
    <property type="entry name" value="RBM25_RRM"/>
</dbReference>
<feature type="region of interest" description="Disordered" evidence="3">
    <location>
        <begin position="187"/>
        <end position="625"/>
    </location>
</feature>
<feature type="compositionally biased region" description="Basic and acidic residues" evidence="3">
    <location>
        <begin position="210"/>
        <end position="228"/>
    </location>
</feature>
<feature type="compositionally biased region" description="Basic and acidic residues" evidence="3">
    <location>
        <begin position="442"/>
        <end position="471"/>
    </location>
</feature>
<evidence type="ECO:0000313" key="6">
    <source>
        <dbReference type="EMBL" id="GAQ84979.1"/>
    </source>
</evidence>
<evidence type="ECO:0000256" key="3">
    <source>
        <dbReference type="SAM" id="MobiDB-lite"/>
    </source>
</evidence>
<feature type="compositionally biased region" description="Low complexity" evidence="3">
    <location>
        <begin position="581"/>
        <end position="594"/>
    </location>
</feature>
<dbReference type="PANTHER" id="PTHR47334:SF2">
    <property type="entry name" value="RNA-BINDING MOTIF PROTEIN 25"/>
    <property type="match status" value="1"/>
</dbReference>
<evidence type="ECO:0000256" key="1">
    <source>
        <dbReference type="ARBA" id="ARBA00022664"/>
    </source>
</evidence>
<evidence type="ECO:0000259" key="4">
    <source>
        <dbReference type="PROSITE" id="PS50102"/>
    </source>
</evidence>
<dbReference type="GO" id="GO:0003723">
    <property type="term" value="F:RNA binding"/>
    <property type="evidence" value="ECO:0007669"/>
    <property type="project" value="UniProtKB-UniRule"/>
</dbReference>
<feature type="compositionally biased region" description="Basic and acidic residues" evidence="3">
    <location>
        <begin position="262"/>
        <end position="273"/>
    </location>
</feature>
<dbReference type="SMART" id="SM00360">
    <property type="entry name" value="RRM"/>
    <property type="match status" value="1"/>
</dbReference>
<keyword evidence="7" id="KW-1185">Reference proteome</keyword>
<dbReference type="SMART" id="SM00311">
    <property type="entry name" value="PWI"/>
    <property type="match status" value="1"/>
</dbReference>
<dbReference type="EMBL" id="DF237164">
    <property type="protein sequence ID" value="GAQ84979.1"/>
    <property type="molecule type" value="Genomic_DNA"/>
</dbReference>
<feature type="compositionally biased region" description="Polar residues" evidence="3">
    <location>
        <begin position="491"/>
        <end position="505"/>
    </location>
</feature>
<name>A0A1Y1I6D6_KLENI</name>
<dbReference type="GO" id="GO:0005634">
    <property type="term" value="C:nucleus"/>
    <property type="evidence" value="ECO:0000318"/>
    <property type="project" value="GO_Central"/>
</dbReference>
<feature type="domain" description="RRM" evidence="4">
    <location>
        <begin position="103"/>
        <end position="175"/>
    </location>
</feature>
<feature type="compositionally biased region" description="Acidic residues" evidence="3">
    <location>
        <begin position="405"/>
        <end position="414"/>
    </location>
</feature>
<dbReference type="Gene3D" id="1.20.1390.10">
    <property type="entry name" value="PWI domain"/>
    <property type="match status" value="1"/>
</dbReference>
<sequence>MNPYANQTAPGEPRPPGPPTHGAGPPQMQQYAQFPGFQQQGMPQYPGMPYNTFGRPPYPVARPITLPRPGQMAYPPRPPSFRPPVGFPPPGAPPMAPLPKPSTTMYVGKIAPTVDDDLVRSILEVCGPLKSWKRAAGKGFGFAEYELAEGVLRAMRLLKDLPIDGQELLVNVNDATRLYLEQYSATKKLQKAPGSGAEPEVVIEDEADDGGAKEPKDEKMEDGEKAGEAKPAAATAGKMNTDEEKGEGGEKTPEDEDESEDREAKEKLEELLKGRAKTLPLPPRPESPSIAEFIAKARNAAEEADGGPRRGDSEGPSTSEKDRPRLSRFRRDPEDEMMRERERARERSRRDRERERERSERDADRAVEDREKELEAWEKERERERRREKEREKEAEKERKAQVKEDEEGEPDSEEGTRKRRRESSDEKRRRLQREREEDELDRLLEDKEIREAKRLRAIEEIERSTLREEQPPSQTETHPEKPAQYPPVDQSRTVQIPVANTASPNADVIESPAQNGFPRLHSEPPDEAPGPGRGVSPAARKPPVAPPGKKRPLASVFGGEEEEHKATRARPLVPIEYTPEELAAAKAAAAAKASAEEREKVAPIQAPVARQPSPAHRPASPALPPNLAAAAEFAKSLGKGGEEKRKKEEGRRDVERSRDKRGVKLLDTKQLIDSIPKTKAELFAHPVDWAIFDSEKIHEKMRPWIGKKIAEFLGEEESTLVDFILQSMLKHDSAEKMLELLDPLLDEEAELFVLKMWRMLIFELKRAEQEMVIR</sequence>
<dbReference type="GO" id="GO:0048024">
    <property type="term" value="P:regulation of mRNA splicing, via spliceosome"/>
    <property type="evidence" value="ECO:0000318"/>
    <property type="project" value="GO_Central"/>
</dbReference>
<feature type="domain" description="PWI" evidence="5">
    <location>
        <begin position="681"/>
        <end position="775"/>
    </location>
</feature>
<dbReference type="InterPro" id="IPR035979">
    <property type="entry name" value="RBD_domain_sf"/>
</dbReference>
<feature type="compositionally biased region" description="Low complexity" evidence="3">
    <location>
        <begin position="229"/>
        <end position="238"/>
    </location>
</feature>
<dbReference type="STRING" id="105231.A0A1Y1I6D6"/>
<feature type="compositionally biased region" description="Basic and acidic residues" evidence="3">
    <location>
        <begin position="240"/>
        <end position="252"/>
    </location>
</feature>
<dbReference type="PANTHER" id="PTHR47334">
    <property type="entry name" value="SPLICING FACTOR PWI DOMAIN-CONTAINING PROTEIN / RNA RECOGNITION MOTIF (RRM)-CONTAINING PROTEIN"/>
    <property type="match status" value="1"/>
</dbReference>
<organism evidence="6 7">
    <name type="scientific">Klebsormidium nitens</name>
    <name type="common">Green alga</name>
    <name type="synonym">Ulothrix nitens</name>
    <dbReference type="NCBI Taxonomy" id="105231"/>
    <lineage>
        <taxon>Eukaryota</taxon>
        <taxon>Viridiplantae</taxon>
        <taxon>Streptophyta</taxon>
        <taxon>Klebsormidiophyceae</taxon>
        <taxon>Klebsormidiales</taxon>
        <taxon>Klebsormidiaceae</taxon>
        <taxon>Klebsormidium</taxon>
    </lineage>
</organism>
<evidence type="ECO:0000313" key="7">
    <source>
        <dbReference type="Proteomes" id="UP000054558"/>
    </source>
</evidence>
<dbReference type="Gene3D" id="3.30.70.330">
    <property type="match status" value="1"/>
</dbReference>
<proteinExistence type="predicted"/>
<feature type="compositionally biased region" description="Low complexity" evidence="3">
    <location>
        <begin position="20"/>
        <end position="50"/>
    </location>
</feature>
<dbReference type="InterPro" id="IPR002483">
    <property type="entry name" value="PWI_dom"/>
</dbReference>
<dbReference type="InterPro" id="IPR036483">
    <property type="entry name" value="PWI_dom_sf"/>
</dbReference>
<reference evidence="6 7" key="1">
    <citation type="journal article" date="2014" name="Nat. Commun.">
        <title>Klebsormidium flaccidum genome reveals primary factors for plant terrestrial adaptation.</title>
        <authorList>
            <person name="Hori K."/>
            <person name="Maruyama F."/>
            <person name="Fujisawa T."/>
            <person name="Togashi T."/>
            <person name="Yamamoto N."/>
            <person name="Seo M."/>
            <person name="Sato S."/>
            <person name="Yamada T."/>
            <person name="Mori H."/>
            <person name="Tajima N."/>
            <person name="Moriyama T."/>
            <person name="Ikeuchi M."/>
            <person name="Watanabe M."/>
            <person name="Wada H."/>
            <person name="Kobayashi K."/>
            <person name="Saito M."/>
            <person name="Masuda T."/>
            <person name="Sasaki-Sekimoto Y."/>
            <person name="Mashiguchi K."/>
            <person name="Awai K."/>
            <person name="Shimojima M."/>
            <person name="Masuda S."/>
            <person name="Iwai M."/>
            <person name="Nobusawa T."/>
            <person name="Narise T."/>
            <person name="Kondo S."/>
            <person name="Saito H."/>
            <person name="Sato R."/>
            <person name="Murakawa M."/>
            <person name="Ihara Y."/>
            <person name="Oshima-Yamada Y."/>
            <person name="Ohtaka K."/>
            <person name="Satoh M."/>
            <person name="Sonobe K."/>
            <person name="Ishii M."/>
            <person name="Ohtani R."/>
            <person name="Kanamori-Sato M."/>
            <person name="Honoki R."/>
            <person name="Miyazaki D."/>
            <person name="Mochizuki H."/>
            <person name="Umetsu J."/>
            <person name="Higashi K."/>
            <person name="Shibata D."/>
            <person name="Kamiya Y."/>
            <person name="Sato N."/>
            <person name="Nakamura Y."/>
            <person name="Tabata S."/>
            <person name="Ida S."/>
            <person name="Kurokawa K."/>
            <person name="Ohta H."/>
        </authorList>
    </citation>
    <scope>NUCLEOTIDE SEQUENCE [LARGE SCALE GENOMIC DNA]</scope>
    <source>
        <strain evidence="6 7">NIES-2285</strain>
    </source>
</reference>
<keyword evidence="1" id="KW-0507">mRNA processing</keyword>
<dbReference type="Pfam" id="PF01480">
    <property type="entry name" value="PWI"/>
    <property type="match status" value="1"/>
</dbReference>
<accession>A0A1Y1I6D6</accession>
<dbReference type="InterPro" id="IPR000504">
    <property type="entry name" value="RRM_dom"/>
</dbReference>
<dbReference type="GO" id="GO:0006397">
    <property type="term" value="P:mRNA processing"/>
    <property type="evidence" value="ECO:0007669"/>
    <property type="project" value="UniProtKB-KW"/>
</dbReference>
<dbReference type="SUPFAM" id="SSF54928">
    <property type="entry name" value="RNA-binding domain, RBD"/>
    <property type="match status" value="1"/>
</dbReference>
<dbReference type="InterPro" id="IPR012677">
    <property type="entry name" value="Nucleotide-bd_a/b_plait_sf"/>
</dbReference>
<feature type="compositionally biased region" description="Basic and acidic residues" evidence="3">
    <location>
        <begin position="306"/>
        <end position="404"/>
    </location>
</feature>
<evidence type="ECO:0000256" key="2">
    <source>
        <dbReference type="PROSITE-ProRule" id="PRU00176"/>
    </source>
</evidence>
<dbReference type="OMA" id="DGCVNKK"/>
<dbReference type="CDD" id="cd12446">
    <property type="entry name" value="RRM_RBM25"/>
    <property type="match status" value="1"/>
</dbReference>
<dbReference type="InterPro" id="IPR053294">
    <property type="entry name" value="RBM_PWI_domain"/>
</dbReference>
<dbReference type="Proteomes" id="UP000054558">
    <property type="component" value="Unassembled WGS sequence"/>
</dbReference>
<dbReference type="OrthoDB" id="6275295at2759"/>
<feature type="compositionally biased region" description="Basic and acidic residues" evidence="3">
    <location>
        <begin position="641"/>
        <end position="659"/>
    </location>
</feature>
<feature type="region of interest" description="Disordered" evidence="3">
    <location>
        <begin position="637"/>
        <end position="659"/>
    </location>
</feature>
<keyword evidence="2" id="KW-0694">RNA-binding</keyword>
<evidence type="ECO:0000259" key="5">
    <source>
        <dbReference type="PROSITE" id="PS51025"/>
    </source>
</evidence>
<dbReference type="AlphaFoldDB" id="A0A1Y1I6D6"/>
<protein>
    <submittedName>
        <fullName evidence="6">RNA-binding protein 25</fullName>
    </submittedName>
</protein>
<dbReference type="SUPFAM" id="SSF101233">
    <property type="entry name" value="PWI domain"/>
    <property type="match status" value="1"/>
</dbReference>